<evidence type="ECO:0000313" key="3">
    <source>
        <dbReference type="Proteomes" id="UP000323930"/>
    </source>
</evidence>
<accession>A0A5D0IMM7</accession>
<dbReference type="InterPro" id="IPR018673">
    <property type="entry name" value="DUF2141"/>
</dbReference>
<dbReference type="Proteomes" id="UP000323930">
    <property type="component" value="Unassembled WGS sequence"/>
</dbReference>
<dbReference type="RefSeq" id="WP_148540723.1">
    <property type="nucleotide sequence ID" value="NZ_VSDQ01000409.1"/>
</dbReference>
<proteinExistence type="predicted"/>
<reference evidence="2 3" key="1">
    <citation type="submission" date="2019-08" db="EMBL/GenBank/DDBJ databases">
        <title>Seonamhaeicola sediminis sp. nov., isolated from marine sediment.</title>
        <authorList>
            <person name="Cao W.R."/>
        </authorList>
    </citation>
    <scope>NUCLEOTIDE SEQUENCE [LARGE SCALE GENOMIC DNA]</scope>
    <source>
        <strain evidence="2 3">B011</strain>
    </source>
</reference>
<dbReference type="OrthoDB" id="9788332at2"/>
<name>A0A5D0IMM7_9FLAO</name>
<comment type="caution">
    <text evidence="2">The sequence shown here is derived from an EMBL/GenBank/DDBJ whole genome shotgun (WGS) entry which is preliminary data.</text>
</comment>
<dbReference type="Pfam" id="PF09912">
    <property type="entry name" value="DUF2141"/>
    <property type="match status" value="1"/>
</dbReference>
<organism evidence="2 3">
    <name type="scientific">Seonamhaeicola marinus</name>
    <dbReference type="NCBI Taxonomy" id="1912246"/>
    <lineage>
        <taxon>Bacteria</taxon>
        <taxon>Pseudomonadati</taxon>
        <taxon>Bacteroidota</taxon>
        <taxon>Flavobacteriia</taxon>
        <taxon>Flavobacteriales</taxon>
        <taxon>Flavobacteriaceae</taxon>
    </lineage>
</organism>
<keyword evidence="1" id="KW-0732">Signal</keyword>
<feature type="signal peptide" evidence="1">
    <location>
        <begin position="1"/>
        <end position="18"/>
    </location>
</feature>
<evidence type="ECO:0000313" key="2">
    <source>
        <dbReference type="EMBL" id="TYA84279.1"/>
    </source>
</evidence>
<dbReference type="EMBL" id="VSDQ01000409">
    <property type="protein sequence ID" value="TYA84279.1"/>
    <property type="molecule type" value="Genomic_DNA"/>
</dbReference>
<keyword evidence="3" id="KW-1185">Reference proteome</keyword>
<gene>
    <name evidence="2" type="ORF">FUA24_06425</name>
</gene>
<protein>
    <submittedName>
        <fullName evidence="2">DUF2141 domain-containing protein</fullName>
    </submittedName>
</protein>
<dbReference type="AlphaFoldDB" id="A0A5D0IMM7"/>
<sequence length="139" mass="15360">MRLFTLLFIALISTSSIFGQQENTTNITVTIDNALNDDGKILFALHTNETFMKAKPIQQAKSTIENGKATISFNGVAPGEYAIIALHDENDNNRMDYEDSGMPKESYGISNNPGGFGPPQYHTAKFSVTNEPVTMHIRF</sequence>
<evidence type="ECO:0000256" key="1">
    <source>
        <dbReference type="SAM" id="SignalP"/>
    </source>
</evidence>
<feature type="chain" id="PRO_5022698312" evidence="1">
    <location>
        <begin position="19"/>
        <end position="139"/>
    </location>
</feature>